<keyword evidence="5 12" id="KW-1133">Transmembrane helix</keyword>
<dbReference type="GO" id="GO:0016989">
    <property type="term" value="F:sigma factor antagonist activity"/>
    <property type="evidence" value="ECO:0007669"/>
    <property type="project" value="TreeGrafter"/>
</dbReference>
<evidence type="ECO:0000256" key="8">
    <source>
        <dbReference type="ARBA" id="ARBA00023163"/>
    </source>
</evidence>
<dbReference type="InterPro" id="IPR041916">
    <property type="entry name" value="Anti_sigma_zinc_sf"/>
</dbReference>
<organism evidence="14 15">
    <name type="scientific">Nesterenkonia cremea</name>
    <dbReference type="NCBI Taxonomy" id="1882340"/>
    <lineage>
        <taxon>Bacteria</taxon>
        <taxon>Bacillati</taxon>
        <taxon>Actinomycetota</taxon>
        <taxon>Actinomycetes</taxon>
        <taxon>Micrococcales</taxon>
        <taxon>Micrococcaceae</taxon>
        <taxon>Nesterenkonia</taxon>
    </lineage>
</organism>
<feature type="transmembrane region" description="Helical" evidence="12">
    <location>
        <begin position="135"/>
        <end position="156"/>
    </location>
</feature>
<evidence type="ECO:0000256" key="1">
    <source>
        <dbReference type="ARBA" id="ARBA00004167"/>
    </source>
</evidence>
<keyword evidence="15" id="KW-1185">Reference proteome</keyword>
<evidence type="ECO:0000313" key="14">
    <source>
        <dbReference type="EMBL" id="GGE77877.1"/>
    </source>
</evidence>
<dbReference type="InterPro" id="IPR018764">
    <property type="entry name" value="RskA_C"/>
</dbReference>
<evidence type="ECO:0000256" key="3">
    <source>
        <dbReference type="ARBA" id="ARBA00022475"/>
    </source>
</evidence>
<evidence type="ECO:0000256" key="6">
    <source>
        <dbReference type="ARBA" id="ARBA00023015"/>
    </source>
</evidence>
<evidence type="ECO:0000256" key="5">
    <source>
        <dbReference type="ARBA" id="ARBA00022989"/>
    </source>
</evidence>
<feature type="domain" description="Anti-sigma K factor RskA C-terminal" evidence="13">
    <location>
        <begin position="138"/>
        <end position="280"/>
    </location>
</feature>
<evidence type="ECO:0000313" key="15">
    <source>
        <dbReference type="Proteomes" id="UP000633136"/>
    </source>
</evidence>
<dbReference type="GO" id="GO:0005886">
    <property type="term" value="C:plasma membrane"/>
    <property type="evidence" value="ECO:0007669"/>
    <property type="project" value="UniProtKB-SubCell"/>
</dbReference>
<keyword evidence="7 12" id="KW-0472">Membrane</keyword>
<reference evidence="14" key="1">
    <citation type="journal article" date="2014" name="Int. J. Syst. Evol. Microbiol.">
        <title>Complete genome sequence of Corynebacterium casei LMG S-19264T (=DSM 44701T), isolated from a smear-ripened cheese.</title>
        <authorList>
            <consortium name="US DOE Joint Genome Institute (JGI-PGF)"/>
            <person name="Walter F."/>
            <person name="Albersmeier A."/>
            <person name="Kalinowski J."/>
            <person name="Ruckert C."/>
        </authorList>
    </citation>
    <scope>NUCLEOTIDE SEQUENCE</scope>
    <source>
        <strain evidence="14">CGMCC 1.15388</strain>
    </source>
</reference>
<feature type="compositionally biased region" description="Low complexity" evidence="11">
    <location>
        <begin position="90"/>
        <end position="121"/>
    </location>
</feature>
<accession>A0A917AWH6</accession>
<dbReference type="Gene3D" id="1.10.10.1320">
    <property type="entry name" value="Anti-sigma factor, zinc-finger domain"/>
    <property type="match status" value="1"/>
</dbReference>
<feature type="region of interest" description="Disordered" evidence="11">
    <location>
        <begin position="166"/>
        <end position="198"/>
    </location>
</feature>
<keyword evidence="4 12" id="KW-0812">Transmembrane</keyword>
<dbReference type="PANTHER" id="PTHR37461:SF1">
    <property type="entry name" value="ANTI-SIGMA-K FACTOR RSKA"/>
    <property type="match status" value="1"/>
</dbReference>
<comment type="subcellular location">
    <subcellularLocation>
        <location evidence="2">Cell membrane</location>
    </subcellularLocation>
    <subcellularLocation>
        <location evidence="1">Membrane</location>
        <topology evidence="1">Single-pass membrane protein</topology>
    </subcellularLocation>
</comment>
<evidence type="ECO:0000256" key="12">
    <source>
        <dbReference type="SAM" id="Phobius"/>
    </source>
</evidence>
<name>A0A917AWH6_9MICC</name>
<feature type="region of interest" description="Disordered" evidence="11">
    <location>
        <begin position="80"/>
        <end position="130"/>
    </location>
</feature>
<reference evidence="14" key="2">
    <citation type="submission" date="2020-09" db="EMBL/GenBank/DDBJ databases">
        <authorList>
            <person name="Sun Q."/>
            <person name="Zhou Y."/>
        </authorList>
    </citation>
    <scope>NUCLEOTIDE SEQUENCE</scope>
    <source>
        <strain evidence="14">CGMCC 1.15388</strain>
    </source>
</reference>
<dbReference type="AlphaFoldDB" id="A0A917AWH6"/>
<keyword evidence="8" id="KW-0804">Transcription</keyword>
<evidence type="ECO:0000256" key="2">
    <source>
        <dbReference type="ARBA" id="ARBA00004236"/>
    </source>
</evidence>
<proteinExistence type="predicted"/>
<keyword evidence="3" id="KW-1003">Cell membrane</keyword>
<gene>
    <name evidence="14" type="ORF">GCM10011401_26430</name>
</gene>
<dbReference type="Proteomes" id="UP000633136">
    <property type="component" value="Unassembled WGS sequence"/>
</dbReference>
<dbReference type="PANTHER" id="PTHR37461">
    <property type="entry name" value="ANTI-SIGMA-K FACTOR RSKA"/>
    <property type="match status" value="1"/>
</dbReference>
<evidence type="ECO:0000256" key="4">
    <source>
        <dbReference type="ARBA" id="ARBA00022692"/>
    </source>
</evidence>
<dbReference type="Pfam" id="PF10099">
    <property type="entry name" value="RskA_C"/>
    <property type="match status" value="1"/>
</dbReference>
<dbReference type="GO" id="GO:0006417">
    <property type="term" value="P:regulation of translation"/>
    <property type="evidence" value="ECO:0007669"/>
    <property type="project" value="TreeGrafter"/>
</dbReference>
<keyword evidence="6" id="KW-0805">Transcription regulation</keyword>
<dbReference type="InterPro" id="IPR051474">
    <property type="entry name" value="Anti-sigma-K/W_factor"/>
</dbReference>
<evidence type="ECO:0000256" key="7">
    <source>
        <dbReference type="ARBA" id="ARBA00023136"/>
    </source>
</evidence>
<dbReference type="EMBL" id="BMIS01000017">
    <property type="protein sequence ID" value="GGE77877.1"/>
    <property type="molecule type" value="Genomic_DNA"/>
</dbReference>
<evidence type="ECO:0000256" key="11">
    <source>
        <dbReference type="SAM" id="MobiDB-lite"/>
    </source>
</evidence>
<comment type="caution">
    <text evidence="14">The sequence shown here is derived from an EMBL/GenBank/DDBJ whole genome shotgun (WGS) entry which is preliminary data.</text>
</comment>
<evidence type="ECO:0000256" key="10">
    <source>
        <dbReference type="ARBA" id="ARBA00030803"/>
    </source>
</evidence>
<feature type="compositionally biased region" description="Low complexity" evidence="11">
    <location>
        <begin position="189"/>
        <end position="198"/>
    </location>
</feature>
<sequence>MAWHVYEHTWGWQMDADREYLAAGYVLGGLSGEEEDLARSLEASDPHFQEELELMRETMALVGESDEPVTPSSETEAAILSIPNRHPRPAETTPADTAPDAAEPQEAPSSSESLPLTTEEAQQAPRRRGGRSSTIFFALAASVLLVLATVLGGLLFTQAQDQQDMEESLTAAESERQETERLLGAPDLSSAHAESAEGGSLTVTYSVAEEMIHVVPHDVPAPEPDQTMQMWLIDDQGAQSIGLMGGETSELLADVEFDEGVSFGVTVEPEGGSPEPSDEPIIVAQL</sequence>
<evidence type="ECO:0000259" key="13">
    <source>
        <dbReference type="Pfam" id="PF10099"/>
    </source>
</evidence>
<protein>
    <recommendedName>
        <fullName evidence="10">Regulator of SigK</fullName>
    </recommendedName>
    <alternativeName>
        <fullName evidence="9">Sigma-K anti-sigma factor RskA</fullName>
    </alternativeName>
</protein>
<evidence type="ECO:0000256" key="9">
    <source>
        <dbReference type="ARBA" id="ARBA00029829"/>
    </source>
</evidence>
<dbReference type="RefSeq" id="WP_188686661.1">
    <property type="nucleotide sequence ID" value="NZ_BMIS01000017.1"/>
</dbReference>
<feature type="region of interest" description="Disordered" evidence="11">
    <location>
        <begin position="267"/>
        <end position="286"/>
    </location>
</feature>